<evidence type="ECO:0000313" key="3">
    <source>
        <dbReference type="EMBL" id="RUL60005.1"/>
    </source>
</evidence>
<keyword evidence="2" id="KW-0812">Transmembrane</keyword>
<dbReference type="Proteomes" id="UP000278983">
    <property type="component" value="Unassembled WGS sequence"/>
</dbReference>
<feature type="transmembrane region" description="Helical" evidence="2">
    <location>
        <begin position="6"/>
        <end position="27"/>
    </location>
</feature>
<sequence length="93" mass="10998">MASFLKLIFIIGLITIVTIALVFFWFYRRIKNIANMFGKAQNKGHQEERRNNRNTYGNRNGVIDARTPEQANRKIFKHDDGEYVEFTEVDEKE</sequence>
<proteinExistence type="predicted"/>
<keyword evidence="4" id="KW-1185">Reference proteome</keyword>
<accession>A0A3S0PBL7</accession>
<reference evidence="3 4" key="1">
    <citation type="submission" date="2018-12" db="EMBL/GenBank/DDBJ databases">
        <title>Genome sequencing of Prevotella sp. KCOM 3155 (= JS262).</title>
        <authorList>
            <person name="Kook J.-K."/>
            <person name="Park S.-N."/>
            <person name="Lim Y.K."/>
        </authorList>
    </citation>
    <scope>NUCLEOTIDE SEQUENCE [LARGE SCALE GENOMIC DNA]</scope>
    <source>
        <strain evidence="3 4">KCOM 3155</strain>
    </source>
</reference>
<protein>
    <submittedName>
        <fullName evidence="3">DUF4834 family protein</fullName>
    </submittedName>
</protein>
<evidence type="ECO:0000313" key="4">
    <source>
        <dbReference type="Proteomes" id="UP000278983"/>
    </source>
</evidence>
<dbReference type="InterPro" id="IPR032272">
    <property type="entry name" value="DUF4834"/>
</dbReference>
<dbReference type="EMBL" id="RYYU01000001">
    <property type="protein sequence ID" value="RUL60005.1"/>
    <property type="molecule type" value="Genomic_DNA"/>
</dbReference>
<dbReference type="Pfam" id="PF16118">
    <property type="entry name" value="DUF4834"/>
    <property type="match status" value="1"/>
</dbReference>
<feature type="region of interest" description="Disordered" evidence="1">
    <location>
        <begin position="40"/>
        <end position="63"/>
    </location>
</feature>
<dbReference type="AlphaFoldDB" id="A0A3S0PBL7"/>
<organism evidence="3 4">
    <name type="scientific">Prevotella koreensis</name>
    <dbReference type="NCBI Taxonomy" id="2490854"/>
    <lineage>
        <taxon>Bacteria</taxon>
        <taxon>Pseudomonadati</taxon>
        <taxon>Bacteroidota</taxon>
        <taxon>Bacteroidia</taxon>
        <taxon>Bacteroidales</taxon>
        <taxon>Prevotellaceae</taxon>
        <taxon>Prevotella</taxon>
    </lineage>
</organism>
<dbReference type="OrthoDB" id="1082969at2"/>
<name>A0A3S0PBL7_9BACT</name>
<keyword evidence="2" id="KW-0472">Membrane</keyword>
<evidence type="ECO:0000256" key="2">
    <source>
        <dbReference type="SAM" id="Phobius"/>
    </source>
</evidence>
<keyword evidence="2" id="KW-1133">Transmembrane helix</keyword>
<dbReference type="RefSeq" id="WP_126679100.1">
    <property type="nucleotide sequence ID" value="NZ_CAUTIM010000007.1"/>
</dbReference>
<comment type="caution">
    <text evidence="3">The sequence shown here is derived from an EMBL/GenBank/DDBJ whole genome shotgun (WGS) entry which is preliminary data.</text>
</comment>
<gene>
    <name evidence="3" type="ORF">EHV08_09765</name>
</gene>
<evidence type="ECO:0000256" key="1">
    <source>
        <dbReference type="SAM" id="MobiDB-lite"/>
    </source>
</evidence>